<gene>
    <name evidence="2" type="ORF">METZ01_LOCUS73797</name>
</gene>
<reference evidence="2" key="1">
    <citation type="submission" date="2018-05" db="EMBL/GenBank/DDBJ databases">
        <authorList>
            <person name="Lanie J.A."/>
            <person name="Ng W.-L."/>
            <person name="Kazmierczak K.M."/>
            <person name="Andrzejewski T.M."/>
            <person name="Davidsen T.M."/>
            <person name="Wayne K.J."/>
            <person name="Tettelin H."/>
            <person name="Glass J.I."/>
            <person name="Rusch D."/>
            <person name="Podicherti R."/>
            <person name="Tsui H.-C.T."/>
            <person name="Winkler M.E."/>
        </authorList>
    </citation>
    <scope>NUCLEOTIDE SEQUENCE</scope>
</reference>
<dbReference type="Gene3D" id="3.20.20.370">
    <property type="entry name" value="Glycoside hydrolase/deacetylase"/>
    <property type="match status" value="1"/>
</dbReference>
<feature type="non-terminal residue" evidence="2">
    <location>
        <position position="190"/>
    </location>
</feature>
<name>A0A381U391_9ZZZZ</name>
<dbReference type="GO" id="GO:0005975">
    <property type="term" value="P:carbohydrate metabolic process"/>
    <property type="evidence" value="ECO:0007669"/>
    <property type="project" value="InterPro"/>
</dbReference>
<sequence length="190" mass="22308">MNLLGIDFEDWYHPQLVQKYVKNEKHEPRMFKGIDKILEMLRRNDTLATFFVVGELLETNPEIFDKITENEHEIAFHTMYHTRIDSPNFKENFRNEIEKFSKLTNKKSKGFRAPTFSLNETSSWIIDLLSEYDYIYDSSIVPAKTDLYGTPNAEIKPYRISSDSLENDTVDSKLIEFPLLVTKFLGKKVP</sequence>
<dbReference type="EMBL" id="UINC01005376">
    <property type="protein sequence ID" value="SVA20943.1"/>
    <property type="molecule type" value="Genomic_DNA"/>
</dbReference>
<organism evidence="2">
    <name type="scientific">marine metagenome</name>
    <dbReference type="NCBI Taxonomy" id="408172"/>
    <lineage>
        <taxon>unclassified sequences</taxon>
        <taxon>metagenomes</taxon>
        <taxon>ecological metagenomes</taxon>
    </lineage>
</organism>
<dbReference type="SUPFAM" id="SSF88713">
    <property type="entry name" value="Glycoside hydrolase/deacetylase"/>
    <property type="match status" value="1"/>
</dbReference>
<dbReference type="InterPro" id="IPR011330">
    <property type="entry name" value="Glyco_hydro/deAcase_b/a-brl"/>
</dbReference>
<evidence type="ECO:0000313" key="2">
    <source>
        <dbReference type="EMBL" id="SVA20943.1"/>
    </source>
</evidence>
<evidence type="ECO:0000259" key="1">
    <source>
        <dbReference type="Pfam" id="PF01522"/>
    </source>
</evidence>
<dbReference type="Pfam" id="PF01522">
    <property type="entry name" value="Polysacc_deac_1"/>
    <property type="match status" value="1"/>
</dbReference>
<dbReference type="AlphaFoldDB" id="A0A381U391"/>
<dbReference type="InterPro" id="IPR002509">
    <property type="entry name" value="NODB_dom"/>
</dbReference>
<feature type="domain" description="NodB homology" evidence="1">
    <location>
        <begin position="35"/>
        <end position="124"/>
    </location>
</feature>
<dbReference type="PANTHER" id="PTHR47561">
    <property type="entry name" value="POLYSACCHARIDE DEACETYLASE FAMILY PROTEIN (AFU_ORTHOLOGUE AFUA_6G05030)"/>
    <property type="match status" value="1"/>
</dbReference>
<protein>
    <recommendedName>
        <fullName evidence="1">NodB homology domain-containing protein</fullName>
    </recommendedName>
</protein>
<proteinExistence type="predicted"/>
<dbReference type="PANTHER" id="PTHR47561:SF1">
    <property type="entry name" value="POLYSACCHARIDE DEACETYLASE FAMILY PROTEIN (AFU_ORTHOLOGUE AFUA_6G05030)"/>
    <property type="match status" value="1"/>
</dbReference>
<dbReference type="GO" id="GO:0016810">
    <property type="term" value="F:hydrolase activity, acting on carbon-nitrogen (but not peptide) bonds"/>
    <property type="evidence" value="ECO:0007669"/>
    <property type="project" value="InterPro"/>
</dbReference>
<accession>A0A381U391</accession>